<dbReference type="Proteomes" id="UP001152797">
    <property type="component" value="Unassembled WGS sequence"/>
</dbReference>
<evidence type="ECO:0000313" key="3">
    <source>
        <dbReference type="Proteomes" id="UP001152797"/>
    </source>
</evidence>
<sequence>MQLSSVCCRSLNEVKKLVSKFCCNACASACKICAGWDRAEFEWCCQNMPREGCEEERHFRLQAQKKVGQDDSVQAQKRLDSLVARSQSLESQRLFQILGAWAAGSLTFFALHRVLPVPLSHILHAQIPTIKAQSAEDRSKSTLCEVRNEKTCVVLNCVVLRELYREAGQCMSEVFSEESQRSLRRKKTQQLHRCELVMEGGKVSTYH</sequence>
<evidence type="ECO:0000313" key="2">
    <source>
        <dbReference type="EMBL" id="CAL1162461.1"/>
    </source>
</evidence>
<evidence type="ECO:0000313" key="1">
    <source>
        <dbReference type="EMBL" id="CAI4009086.1"/>
    </source>
</evidence>
<keyword evidence="3" id="KW-1185">Reference proteome</keyword>
<gene>
    <name evidence="1" type="ORF">C1SCF055_LOCUS34464</name>
</gene>
<accession>A0A9P1GCL2</accession>
<dbReference type="EMBL" id="CAMXCT020004446">
    <property type="protein sequence ID" value="CAL1162461.1"/>
    <property type="molecule type" value="Genomic_DNA"/>
</dbReference>
<dbReference type="EMBL" id="CAMXCT030004446">
    <property type="protein sequence ID" value="CAL4796398.1"/>
    <property type="molecule type" value="Genomic_DNA"/>
</dbReference>
<name>A0A9P1GCL2_9DINO</name>
<proteinExistence type="predicted"/>
<comment type="caution">
    <text evidence="1">The sequence shown here is derived from an EMBL/GenBank/DDBJ whole genome shotgun (WGS) entry which is preliminary data.</text>
</comment>
<reference evidence="1" key="1">
    <citation type="submission" date="2022-10" db="EMBL/GenBank/DDBJ databases">
        <authorList>
            <person name="Chen Y."/>
            <person name="Dougan E. K."/>
            <person name="Chan C."/>
            <person name="Rhodes N."/>
            <person name="Thang M."/>
        </authorList>
    </citation>
    <scope>NUCLEOTIDE SEQUENCE</scope>
</reference>
<protein>
    <submittedName>
        <fullName evidence="1">Uncharacterized protein</fullName>
    </submittedName>
</protein>
<organism evidence="1">
    <name type="scientific">Cladocopium goreaui</name>
    <dbReference type="NCBI Taxonomy" id="2562237"/>
    <lineage>
        <taxon>Eukaryota</taxon>
        <taxon>Sar</taxon>
        <taxon>Alveolata</taxon>
        <taxon>Dinophyceae</taxon>
        <taxon>Suessiales</taxon>
        <taxon>Symbiodiniaceae</taxon>
        <taxon>Cladocopium</taxon>
    </lineage>
</organism>
<reference evidence="2" key="2">
    <citation type="submission" date="2024-04" db="EMBL/GenBank/DDBJ databases">
        <authorList>
            <person name="Chen Y."/>
            <person name="Shah S."/>
            <person name="Dougan E. K."/>
            <person name="Thang M."/>
            <person name="Chan C."/>
        </authorList>
    </citation>
    <scope>NUCLEOTIDE SEQUENCE [LARGE SCALE GENOMIC DNA]</scope>
</reference>
<dbReference type="AlphaFoldDB" id="A0A9P1GCL2"/>
<dbReference type="EMBL" id="CAMXCT010004446">
    <property type="protein sequence ID" value="CAI4009086.1"/>
    <property type="molecule type" value="Genomic_DNA"/>
</dbReference>